<sequence length="156" mass="17589">MSWLFGKKKHKESPTDSSEEASGSNQSDDYIIVERRGNPFDPNITSLNENNSIAGGSGNSNIYPYLDVTKMPPPLPSSSSSSSFDQQDDILGDTQTYLNVIQFQLSKQLDNDYEIDRINVDEILSYILRIKNEEFDYDFSLEKSVITEISSTVDEI</sequence>
<evidence type="ECO:0000256" key="1">
    <source>
        <dbReference type="SAM" id="MobiDB-lite"/>
    </source>
</evidence>
<proteinExistence type="predicted"/>
<feature type="region of interest" description="Disordered" evidence="1">
    <location>
        <begin position="1"/>
        <end position="88"/>
    </location>
</feature>
<accession>A0AA39FS80</accession>
<organism evidence="3 4">
    <name type="scientific">Microctonus hyperodae</name>
    <name type="common">Parasitoid wasp</name>
    <dbReference type="NCBI Taxonomy" id="165561"/>
    <lineage>
        <taxon>Eukaryota</taxon>
        <taxon>Metazoa</taxon>
        <taxon>Ecdysozoa</taxon>
        <taxon>Arthropoda</taxon>
        <taxon>Hexapoda</taxon>
        <taxon>Insecta</taxon>
        <taxon>Pterygota</taxon>
        <taxon>Neoptera</taxon>
        <taxon>Endopterygota</taxon>
        <taxon>Hymenoptera</taxon>
        <taxon>Apocrita</taxon>
        <taxon>Ichneumonoidea</taxon>
        <taxon>Braconidae</taxon>
        <taxon>Euphorinae</taxon>
        <taxon>Microctonus</taxon>
    </lineage>
</organism>
<evidence type="ECO:0000259" key="2">
    <source>
        <dbReference type="PROSITE" id="PS51497"/>
    </source>
</evidence>
<evidence type="ECO:0000313" key="3">
    <source>
        <dbReference type="EMBL" id="KAK0174855.1"/>
    </source>
</evidence>
<keyword evidence="4" id="KW-1185">Reference proteome</keyword>
<name>A0AA39FS80_MICHY</name>
<feature type="domain" description="UMA" evidence="2">
    <location>
        <begin position="98"/>
        <end position="146"/>
    </location>
</feature>
<evidence type="ECO:0000313" key="4">
    <source>
        <dbReference type="Proteomes" id="UP001168972"/>
    </source>
</evidence>
<reference evidence="3" key="2">
    <citation type="submission" date="2023-03" db="EMBL/GenBank/DDBJ databases">
        <authorList>
            <person name="Inwood S.N."/>
            <person name="Skelly J.G."/>
            <person name="Guhlin J."/>
            <person name="Harrop T.W.R."/>
            <person name="Goldson S.G."/>
            <person name="Dearden P.K."/>
        </authorList>
    </citation>
    <scope>NUCLEOTIDE SEQUENCE</scope>
    <source>
        <strain evidence="3">Lincoln</strain>
        <tissue evidence="3">Whole body</tissue>
    </source>
</reference>
<comment type="caution">
    <text evidence="3">The sequence shown here is derived from an EMBL/GenBank/DDBJ whole genome shotgun (WGS) entry which is preliminary data.</text>
</comment>
<feature type="compositionally biased region" description="Basic residues" evidence="1">
    <location>
        <begin position="1"/>
        <end position="11"/>
    </location>
</feature>
<reference evidence="3" key="1">
    <citation type="journal article" date="2023" name="bioRxiv">
        <title>Scaffold-level genome assemblies of two parasitoid biocontrol wasps reveal the parthenogenesis mechanism and an associated novel virus.</title>
        <authorList>
            <person name="Inwood S."/>
            <person name="Skelly J."/>
            <person name="Guhlin J."/>
            <person name="Harrop T."/>
            <person name="Goldson S."/>
            <person name="Dearden P."/>
        </authorList>
    </citation>
    <scope>NUCLEOTIDE SEQUENCE</scope>
    <source>
        <strain evidence="3">Lincoln</strain>
        <tissue evidence="3">Whole body</tissue>
    </source>
</reference>
<gene>
    <name evidence="3" type="ORF">PV327_010576</name>
</gene>
<dbReference type="EMBL" id="JAQQBR010000006">
    <property type="protein sequence ID" value="KAK0174855.1"/>
    <property type="molecule type" value="Genomic_DNA"/>
</dbReference>
<dbReference type="InterPro" id="IPR023340">
    <property type="entry name" value="UMA"/>
</dbReference>
<dbReference type="AlphaFoldDB" id="A0AA39FS80"/>
<dbReference type="PROSITE" id="PS51497">
    <property type="entry name" value="UMA"/>
    <property type="match status" value="1"/>
</dbReference>
<dbReference type="Proteomes" id="UP001168972">
    <property type="component" value="Unassembled WGS sequence"/>
</dbReference>
<protein>
    <recommendedName>
        <fullName evidence="2">UMA domain-containing protein</fullName>
    </recommendedName>
</protein>